<evidence type="ECO:0000313" key="2">
    <source>
        <dbReference type="EMBL" id="CAI9156171.1"/>
    </source>
</evidence>
<dbReference type="EMBL" id="OX459950">
    <property type="protein sequence ID" value="CAI9156171.1"/>
    <property type="molecule type" value="Genomic_DNA"/>
</dbReference>
<name>A0ABN8Y6V1_RANTA</name>
<accession>A0ABN8Y6V1</accession>
<evidence type="ECO:0000256" key="1">
    <source>
        <dbReference type="SAM" id="MobiDB-lite"/>
    </source>
</evidence>
<feature type="region of interest" description="Disordered" evidence="1">
    <location>
        <begin position="66"/>
        <end position="87"/>
    </location>
</feature>
<evidence type="ECO:0000313" key="3">
    <source>
        <dbReference type="Proteomes" id="UP001176941"/>
    </source>
</evidence>
<dbReference type="Proteomes" id="UP001176941">
    <property type="component" value="Chromosome 14"/>
</dbReference>
<sequence>MHSEERPSAGASQAQPEKGGVELSRARLTGRSPHCCRHLGLRRGERHFCASFMERTRPEQRFYTKNANPVLDARPPYMAPYGQVKLD</sequence>
<proteinExistence type="predicted"/>
<keyword evidence="3" id="KW-1185">Reference proteome</keyword>
<gene>
    <name evidence="2" type="ORF">MRATA1EN1_LOCUS5133</name>
</gene>
<reference evidence="2" key="1">
    <citation type="submission" date="2023-04" db="EMBL/GenBank/DDBJ databases">
        <authorList>
            <consortium name="ELIXIR-Norway"/>
        </authorList>
    </citation>
    <scope>NUCLEOTIDE SEQUENCE [LARGE SCALE GENOMIC DNA]</scope>
</reference>
<feature type="region of interest" description="Disordered" evidence="1">
    <location>
        <begin position="1"/>
        <end position="29"/>
    </location>
</feature>
<organism evidence="2 3">
    <name type="scientific">Rangifer tarandus platyrhynchus</name>
    <name type="common">Svalbard reindeer</name>
    <dbReference type="NCBI Taxonomy" id="3082113"/>
    <lineage>
        <taxon>Eukaryota</taxon>
        <taxon>Metazoa</taxon>
        <taxon>Chordata</taxon>
        <taxon>Craniata</taxon>
        <taxon>Vertebrata</taxon>
        <taxon>Euteleostomi</taxon>
        <taxon>Mammalia</taxon>
        <taxon>Eutheria</taxon>
        <taxon>Laurasiatheria</taxon>
        <taxon>Artiodactyla</taxon>
        <taxon>Ruminantia</taxon>
        <taxon>Pecora</taxon>
        <taxon>Cervidae</taxon>
        <taxon>Odocoileinae</taxon>
        <taxon>Rangifer</taxon>
    </lineage>
</organism>
<protein>
    <submittedName>
        <fullName evidence="2">Uncharacterized protein</fullName>
    </submittedName>
</protein>